<evidence type="ECO:0000313" key="10">
    <source>
        <dbReference type="EMBL" id="MDQ1103368.1"/>
    </source>
</evidence>
<dbReference type="PANTHER" id="PTHR43289:SF6">
    <property type="entry name" value="SERINE_THREONINE-PROTEIN KINASE NEKL-3"/>
    <property type="match status" value="1"/>
</dbReference>
<keyword evidence="8" id="KW-0812">Transmembrane</keyword>
<evidence type="ECO:0000256" key="2">
    <source>
        <dbReference type="ARBA" id="ARBA00022527"/>
    </source>
</evidence>
<keyword evidence="8" id="KW-0472">Membrane</keyword>
<gene>
    <name evidence="10" type="ORF">QE405_000652</name>
</gene>
<keyword evidence="4" id="KW-0547">Nucleotide-binding</keyword>
<dbReference type="RefSeq" id="WP_307198790.1">
    <property type="nucleotide sequence ID" value="NZ_JAUTAN010000001.1"/>
</dbReference>
<evidence type="ECO:0000256" key="8">
    <source>
        <dbReference type="SAM" id="Phobius"/>
    </source>
</evidence>
<evidence type="ECO:0000256" key="7">
    <source>
        <dbReference type="SAM" id="MobiDB-lite"/>
    </source>
</evidence>
<evidence type="ECO:0000256" key="3">
    <source>
        <dbReference type="ARBA" id="ARBA00022679"/>
    </source>
</evidence>
<dbReference type="GO" id="GO:0004674">
    <property type="term" value="F:protein serine/threonine kinase activity"/>
    <property type="evidence" value="ECO:0007669"/>
    <property type="project" value="UniProtKB-KW"/>
</dbReference>
<keyword evidence="5 10" id="KW-0418">Kinase</keyword>
<dbReference type="CDD" id="cd14014">
    <property type="entry name" value="STKc_PknB_like"/>
    <property type="match status" value="1"/>
</dbReference>
<dbReference type="AlphaFoldDB" id="A0AAJ1U0R2"/>
<evidence type="ECO:0000259" key="9">
    <source>
        <dbReference type="PROSITE" id="PS50011"/>
    </source>
</evidence>
<dbReference type="SUPFAM" id="SSF56112">
    <property type="entry name" value="Protein kinase-like (PK-like)"/>
    <property type="match status" value="1"/>
</dbReference>
<dbReference type="PANTHER" id="PTHR43289">
    <property type="entry name" value="MITOGEN-ACTIVATED PROTEIN KINASE KINASE KINASE 20-RELATED"/>
    <property type="match status" value="1"/>
</dbReference>
<dbReference type="PROSITE" id="PS50011">
    <property type="entry name" value="PROTEIN_KINASE_DOM"/>
    <property type="match status" value="1"/>
</dbReference>
<dbReference type="GO" id="GO:0005524">
    <property type="term" value="F:ATP binding"/>
    <property type="evidence" value="ECO:0007669"/>
    <property type="project" value="UniProtKB-KW"/>
</dbReference>
<dbReference type="SMART" id="SM00220">
    <property type="entry name" value="S_TKc"/>
    <property type="match status" value="1"/>
</dbReference>
<keyword evidence="8" id="KW-1133">Transmembrane helix</keyword>
<comment type="caution">
    <text evidence="10">The sequence shown here is derived from an EMBL/GenBank/DDBJ whole genome shotgun (WGS) entry which is preliminary data.</text>
</comment>
<dbReference type="InterPro" id="IPR008271">
    <property type="entry name" value="Ser/Thr_kinase_AS"/>
</dbReference>
<keyword evidence="2 10" id="KW-0723">Serine/threonine-protein kinase</keyword>
<evidence type="ECO:0000256" key="4">
    <source>
        <dbReference type="ARBA" id="ARBA00022741"/>
    </source>
</evidence>
<feature type="transmembrane region" description="Helical" evidence="8">
    <location>
        <begin position="340"/>
        <end position="363"/>
    </location>
</feature>
<dbReference type="EC" id="2.7.11.1" evidence="1"/>
<dbReference type="EMBL" id="JAUTAN010000001">
    <property type="protein sequence ID" value="MDQ1103368.1"/>
    <property type="molecule type" value="Genomic_DNA"/>
</dbReference>
<protein>
    <recommendedName>
        <fullName evidence="1">non-specific serine/threonine protein kinase</fullName>
        <ecNumber evidence="1">2.7.11.1</ecNumber>
    </recommendedName>
</protein>
<proteinExistence type="predicted"/>
<dbReference type="PROSITE" id="PS00108">
    <property type="entry name" value="PROTEIN_KINASE_ST"/>
    <property type="match status" value="1"/>
</dbReference>
<dbReference type="Gene3D" id="1.10.510.10">
    <property type="entry name" value="Transferase(Phosphotransferase) domain 1"/>
    <property type="match status" value="1"/>
</dbReference>
<accession>A0AAJ1U0R2</accession>
<evidence type="ECO:0000256" key="5">
    <source>
        <dbReference type="ARBA" id="ARBA00022777"/>
    </source>
</evidence>
<dbReference type="Gene3D" id="3.30.200.20">
    <property type="entry name" value="Phosphorylase Kinase, domain 1"/>
    <property type="match status" value="1"/>
</dbReference>
<feature type="domain" description="Protein kinase" evidence="9">
    <location>
        <begin position="9"/>
        <end position="259"/>
    </location>
</feature>
<sequence>MGEVFAGRYELIEPIGMGGMGAVWTVHDRSDGRVKAAKILRQSDAASLLRFVREQSVRIAHPHVVTPESWAGMDDRVLFTMPLVAGGSVADLLKERGALPLPWVGVLLDQLLEALEAVHAAGVVHRDVKPANLLLEPTGTGWPHLRLTDFGIAVPVDEPRLTHGPMAVGSPGYMAPEQWHGGDPDPRQDVYAVGRVGLEMLTGVRPEKGSTAVAGDALPEPREVAERLVAVLARAAAEEPGDRYPDAGSLRTALRELRLVDQPAGDVPVVVPQRLALDATGPAGVSWSAPSGPTDVTAAHGAPTHVGSTAVHGAGATRIDGGTRVDRGGHRPAAAPRRGVSVPGVALLVLGLLAVVAGLYLLLTA</sequence>
<keyword evidence="6" id="KW-0067">ATP-binding</keyword>
<reference evidence="10" key="1">
    <citation type="submission" date="2023-07" db="EMBL/GenBank/DDBJ databases">
        <title>Functional and genomic diversity of the sorghum phyllosphere microbiome.</title>
        <authorList>
            <person name="Shade A."/>
        </authorList>
    </citation>
    <scope>NUCLEOTIDE SEQUENCE</scope>
    <source>
        <strain evidence="10">SORGH_AS_1067</strain>
    </source>
</reference>
<keyword evidence="3 10" id="KW-0808">Transferase</keyword>
<feature type="region of interest" description="Disordered" evidence="7">
    <location>
        <begin position="307"/>
        <end position="335"/>
    </location>
</feature>
<dbReference type="Pfam" id="PF00069">
    <property type="entry name" value="Pkinase"/>
    <property type="match status" value="1"/>
</dbReference>
<dbReference type="InterPro" id="IPR011009">
    <property type="entry name" value="Kinase-like_dom_sf"/>
</dbReference>
<organism evidence="10 11">
    <name type="scientific">Nocardioides zeae</name>
    <dbReference type="NCBI Taxonomy" id="1457234"/>
    <lineage>
        <taxon>Bacteria</taxon>
        <taxon>Bacillati</taxon>
        <taxon>Actinomycetota</taxon>
        <taxon>Actinomycetes</taxon>
        <taxon>Propionibacteriales</taxon>
        <taxon>Nocardioidaceae</taxon>
        <taxon>Nocardioides</taxon>
    </lineage>
</organism>
<evidence type="ECO:0000256" key="1">
    <source>
        <dbReference type="ARBA" id="ARBA00012513"/>
    </source>
</evidence>
<dbReference type="Proteomes" id="UP001239215">
    <property type="component" value="Unassembled WGS sequence"/>
</dbReference>
<evidence type="ECO:0000313" key="11">
    <source>
        <dbReference type="Proteomes" id="UP001239215"/>
    </source>
</evidence>
<dbReference type="InterPro" id="IPR000719">
    <property type="entry name" value="Prot_kinase_dom"/>
</dbReference>
<evidence type="ECO:0000256" key="6">
    <source>
        <dbReference type="ARBA" id="ARBA00022840"/>
    </source>
</evidence>
<name>A0AAJ1U0R2_9ACTN</name>